<dbReference type="EMBL" id="OOGT01000052">
    <property type="protein sequence ID" value="SPL70315.1"/>
    <property type="molecule type" value="Genomic_DNA"/>
</dbReference>
<dbReference type="RefSeq" id="WP_121973795.1">
    <property type="nucleotide sequence ID" value="NZ_OOGT01000052.1"/>
</dbReference>
<feature type="coiled-coil region" evidence="1">
    <location>
        <begin position="190"/>
        <end position="217"/>
    </location>
</feature>
<evidence type="ECO:0000313" key="2">
    <source>
        <dbReference type="EMBL" id="SPL70315.1"/>
    </source>
</evidence>
<keyword evidence="1" id="KW-0175">Coiled coil</keyword>
<dbReference type="InParanoid" id="A0A2U3MY54"/>
<evidence type="ECO:0000256" key="1">
    <source>
        <dbReference type="SAM" id="Coils"/>
    </source>
</evidence>
<reference evidence="3" key="1">
    <citation type="submission" date="2018-03" db="EMBL/GenBank/DDBJ databases">
        <authorList>
            <person name="Blom J."/>
        </authorList>
    </citation>
    <scope>NUCLEOTIDE SEQUENCE [LARGE SCALE GENOMIC DNA]</scope>
    <source>
        <strain evidence="3">KPC-SM-21</strain>
    </source>
</reference>
<dbReference type="AlphaFoldDB" id="A0A2U3MY54"/>
<accession>A0A2U3MY54</accession>
<dbReference type="Proteomes" id="UP000245974">
    <property type="component" value="Unassembled WGS sequence"/>
</dbReference>
<gene>
    <name evidence="2" type="ORF">KPC_1493</name>
</gene>
<evidence type="ECO:0000313" key="3">
    <source>
        <dbReference type="Proteomes" id="UP000245974"/>
    </source>
</evidence>
<dbReference type="OrthoDB" id="6679810at2"/>
<protein>
    <submittedName>
        <fullName evidence="2">Uncharacterized protein</fullName>
    </submittedName>
</protein>
<organism evidence="2 3">
    <name type="scientific">Acinetobacter stercoris</name>
    <dbReference type="NCBI Taxonomy" id="2126983"/>
    <lineage>
        <taxon>Bacteria</taxon>
        <taxon>Pseudomonadati</taxon>
        <taxon>Pseudomonadota</taxon>
        <taxon>Gammaproteobacteria</taxon>
        <taxon>Moraxellales</taxon>
        <taxon>Moraxellaceae</taxon>
        <taxon>Acinetobacter</taxon>
    </lineage>
</organism>
<sequence>MPETNEELRKYLFSLAPITVNQQVEGEKKRTFEGIAYGGGRIIDHWYWGANGVVFDLDGIDIPNPTPLLEEHFGSSRIGVVKEVQLNQNIQVKGHFLSNPAAQQIVEDSDNEFPFQMSLYIIPGSVEEISQGQTVQVNGQTFTGPIAIFRHNRIREFTVCSLGADHTTTLNAFTANQFNQQQEDSDVTELAAEKAAREKAEQERDAAVNELKQFKADQRKTDIEALQKELNTTFSADDIKAYKEMSDEVFAFTSRQLRQFSGKKPEEKQTNPANNLALSQLFNHVAKTPLGQVDQPEQHKFTTGVQAFAAQNKGV</sequence>
<name>A0A2U3MY54_9GAMM</name>
<keyword evidence="3" id="KW-1185">Reference proteome</keyword>
<proteinExistence type="predicted"/>